<evidence type="ECO:0000256" key="4">
    <source>
        <dbReference type="ARBA" id="ARBA00022452"/>
    </source>
</evidence>
<dbReference type="Proteomes" id="UP000448575">
    <property type="component" value="Unassembled WGS sequence"/>
</dbReference>
<protein>
    <submittedName>
        <fullName evidence="15">Outer membrane beta-barrel protein</fullName>
    </submittedName>
</protein>
<reference evidence="15 16" key="1">
    <citation type="submission" date="2019-12" db="EMBL/GenBank/DDBJ databases">
        <title>Novel species isolated from a subtropical stream in China.</title>
        <authorList>
            <person name="Lu H."/>
        </authorList>
    </citation>
    <scope>NUCLEOTIDE SEQUENCE [LARGE SCALE GENOMIC DNA]</scope>
    <source>
        <strain evidence="15 16">DS3</strain>
    </source>
</reference>
<evidence type="ECO:0000256" key="11">
    <source>
        <dbReference type="RuleBase" id="RU003357"/>
    </source>
</evidence>
<dbReference type="InterPro" id="IPR039426">
    <property type="entry name" value="TonB-dep_rcpt-like"/>
</dbReference>
<dbReference type="GO" id="GO:0044718">
    <property type="term" value="P:siderophore transmembrane transport"/>
    <property type="evidence" value="ECO:0007669"/>
    <property type="project" value="TreeGrafter"/>
</dbReference>
<evidence type="ECO:0000256" key="6">
    <source>
        <dbReference type="ARBA" id="ARBA00022729"/>
    </source>
</evidence>
<evidence type="ECO:0000259" key="13">
    <source>
        <dbReference type="Pfam" id="PF00593"/>
    </source>
</evidence>
<dbReference type="EMBL" id="WWCJ01000001">
    <property type="protein sequence ID" value="MYN00893.1"/>
    <property type="molecule type" value="Genomic_DNA"/>
</dbReference>
<name>A0A6N9HCZ0_9BURK</name>
<dbReference type="Gene3D" id="2.170.130.10">
    <property type="entry name" value="TonB-dependent receptor, plug domain"/>
    <property type="match status" value="1"/>
</dbReference>
<feature type="signal peptide" evidence="12">
    <location>
        <begin position="1"/>
        <end position="17"/>
    </location>
</feature>
<evidence type="ECO:0000256" key="2">
    <source>
        <dbReference type="ARBA" id="ARBA00009810"/>
    </source>
</evidence>
<dbReference type="SUPFAM" id="SSF56935">
    <property type="entry name" value="Porins"/>
    <property type="match status" value="1"/>
</dbReference>
<evidence type="ECO:0000256" key="7">
    <source>
        <dbReference type="ARBA" id="ARBA00023077"/>
    </source>
</evidence>
<dbReference type="GO" id="GO:0015344">
    <property type="term" value="F:siderophore uptake transmembrane transporter activity"/>
    <property type="evidence" value="ECO:0007669"/>
    <property type="project" value="TreeGrafter"/>
</dbReference>
<dbReference type="InterPro" id="IPR012910">
    <property type="entry name" value="Plug_dom"/>
</dbReference>
<feature type="domain" description="TonB-dependent receptor plug" evidence="14">
    <location>
        <begin position="44"/>
        <end position="128"/>
    </location>
</feature>
<feature type="chain" id="PRO_5026691378" evidence="12">
    <location>
        <begin position="18"/>
        <end position="718"/>
    </location>
</feature>
<keyword evidence="9" id="KW-0675">Receptor</keyword>
<dbReference type="AlphaFoldDB" id="A0A6N9HCZ0"/>
<dbReference type="InterPro" id="IPR036942">
    <property type="entry name" value="Beta-barrel_TonB_sf"/>
</dbReference>
<keyword evidence="5" id="KW-0812">Transmembrane</keyword>
<evidence type="ECO:0000256" key="12">
    <source>
        <dbReference type="SAM" id="SignalP"/>
    </source>
</evidence>
<organism evidence="15 16">
    <name type="scientific">Pseudoduganella guangdongensis</name>
    <dbReference type="NCBI Taxonomy" id="2692179"/>
    <lineage>
        <taxon>Bacteria</taxon>
        <taxon>Pseudomonadati</taxon>
        <taxon>Pseudomonadota</taxon>
        <taxon>Betaproteobacteria</taxon>
        <taxon>Burkholderiales</taxon>
        <taxon>Oxalobacteraceae</taxon>
        <taxon>Telluria group</taxon>
        <taxon>Pseudoduganella</taxon>
    </lineage>
</organism>
<evidence type="ECO:0000313" key="15">
    <source>
        <dbReference type="EMBL" id="MYN00893.1"/>
    </source>
</evidence>
<keyword evidence="7 11" id="KW-0798">TonB box</keyword>
<keyword evidence="10" id="KW-0998">Cell outer membrane</keyword>
<dbReference type="Gene3D" id="2.40.170.20">
    <property type="entry name" value="TonB-dependent receptor, beta-barrel domain"/>
    <property type="match status" value="1"/>
</dbReference>
<evidence type="ECO:0000256" key="1">
    <source>
        <dbReference type="ARBA" id="ARBA00004571"/>
    </source>
</evidence>
<comment type="subcellular location">
    <subcellularLocation>
        <location evidence="1">Cell outer membrane</location>
        <topology evidence="1">Multi-pass membrane protein</topology>
    </subcellularLocation>
</comment>
<dbReference type="PANTHER" id="PTHR30069:SF29">
    <property type="entry name" value="HEMOGLOBIN AND HEMOGLOBIN-HAPTOGLOBIN-BINDING PROTEIN 1-RELATED"/>
    <property type="match status" value="1"/>
</dbReference>
<gene>
    <name evidence="15" type="ORF">GTP41_02155</name>
</gene>
<evidence type="ECO:0000313" key="16">
    <source>
        <dbReference type="Proteomes" id="UP000448575"/>
    </source>
</evidence>
<evidence type="ECO:0000256" key="9">
    <source>
        <dbReference type="ARBA" id="ARBA00023170"/>
    </source>
</evidence>
<dbReference type="RefSeq" id="WP_161023887.1">
    <property type="nucleotide sequence ID" value="NZ_WWCJ01000001.1"/>
</dbReference>
<dbReference type="Pfam" id="PF07715">
    <property type="entry name" value="Plug"/>
    <property type="match status" value="1"/>
</dbReference>
<keyword evidence="16" id="KW-1185">Reference proteome</keyword>
<dbReference type="InterPro" id="IPR037066">
    <property type="entry name" value="Plug_dom_sf"/>
</dbReference>
<keyword evidence="6 12" id="KW-0732">Signal</keyword>
<sequence>MKSYGWLLLALAPVAAAQDKSAPAPAQVVVNGEAERDFVAGKLVIGKKAIAESGAQNAGEVLRREPAVTVGKNGQLSLMGLPGYTQILVDGQPPTAADPMQLDALQIERIEIIKSATAETGPFGLAGTINIVRRKVERKAMTQVRANGNMAGGQGGGGVTLTSNQLPDASPWSYNYALVADRRNTPGLRQYRQEQTIGGQQVVLYQGEDSSSGRLDMFTGDFNAEVKLTLAHKLRFSAEAGRIVESSGATDQRTWPDARRLAVDKQSRTPMTTRSAAVTWSWNIDDESRFELMLRSIATNLDNDYQRFEQWAPGQPRTRFDAWQKDSRNNILDLKYNTELGAGHEISAGAKFSRNSDDTNYLNLVNGLPDLSFGVLGNKVAGRSTTTRFFVQDDWRLDRANALGFGLSTEEHELDLREGPYENRSTYRIWSPTLHFAHKIGGDRKRQLRASLARTFQAPGDYQLMLRPYINYLAPCNAAGQCGANTPDTNDKSGNPKLQPERALGLNLRYSHGFGSGSEFATELYSRRIDNKIGTMLALESVAWANVPRYVSRPANLGEADIYGISFEGRSSAKDFWKDAPALDLNGSVGFSRSHLRDLPGSDNRIPGQLPWRAKLGLSYSVPGMPLKLNADANWLPSDWTRQNLVERAYQSSRFTLNTSAAWKVNPKTRLVFSIDNLVKRKGRQIDEYSAQGLTLTGYSERDSNTRLRVSLDTTLGD</sequence>
<proteinExistence type="inferred from homology"/>
<dbReference type="Pfam" id="PF00593">
    <property type="entry name" value="TonB_dep_Rec_b-barrel"/>
    <property type="match status" value="1"/>
</dbReference>
<evidence type="ECO:0000259" key="14">
    <source>
        <dbReference type="Pfam" id="PF07715"/>
    </source>
</evidence>
<keyword evidence="3" id="KW-0813">Transport</keyword>
<feature type="domain" description="TonB-dependent receptor-like beta-barrel" evidence="13">
    <location>
        <begin position="252"/>
        <end position="678"/>
    </location>
</feature>
<evidence type="ECO:0000256" key="8">
    <source>
        <dbReference type="ARBA" id="ARBA00023136"/>
    </source>
</evidence>
<accession>A0A6N9HCZ0</accession>
<dbReference type="InterPro" id="IPR000531">
    <property type="entry name" value="Beta-barrel_TonB"/>
</dbReference>
<dbReference type="PANTHER" id="PTHR30069">
    <property type="entry name" value="TONB-DEPENDENT OUTER MEMBRANE RECEPTOR"/>
    <property type="match status" value="1"/>
</dbReference>
<keyword evidence="4" id="KW-1134">Transmembrane beta strand</keyword>
<evidence type="ECO:0000256" key="3">
    <source>
        <dbReference type="ARBA" id="ARBA00022448"/>
    </source>
</evidence>
<evidence type="ECO:0000256" key="5">
    <source>
        <dbReference type="ARBA" id="ARBA00022692"/>
    </source>
</evidence>
<keyword evidence="8 11" id="KW-0472">Membrane</keyword>
<evidence type="ECO:0000256" key="10">
    <source>
        <dbReference type="ARBA" id="ARBA00023237"/>
    </source>
</evidence>
<comment type="caution">
    <text evidence="15">The sequence shown here is derived from an EMBL/GenBank/DDBJ whole genome shotgun (WGS) entry which is preliminary data.</text>
</comment>
<dbReference type="GO" id="GO:0009279">
    <property type="term" value="C:cell outer membrane"/>
    <property type="evidence" value="ECO:0007669"/>
    <property type="project" value="UniProtKB-SubCell"/>
</dbReference>
<comment type="similarity">
    <text evidence="2 11">Belongs to the TonB-dependent receptor family.</text>
</comment>